<dbReference type="Gene3D" id="3.40.190.10">
    <property type="entry name" value="Periplasmic binding protein-like II"/>
    <property type="match status" value="1"/>
</dbReference>
<keyword evidence="3" id="KW-0813">Transport</keyword>
<accession>A0A0R1MZL8</accession>
<dbReference type="RefSeq" id="WP_057822228.1">
    <property type="nucleotide sequence ID" value="NZ_AZEC01000017.1"/>
</dbReference>
<evidence type="ECO:0000256" key="3">
    <source>
        <dbReference type="ARBA" id="ARBA00022448"/>
    </source>
</evidence>
<dbReference type="Pfam" id="PF13416">
    <property type="entry name" value="SBP_bac_8"/>
    <property type="match status" value="1"/>
</dbReference>
<dbReference type="PANTHER" id="PTHR43649:SF31">
    <property type="entry name" value="SN-GLYCEROL-3-PHOSPHATE-BINDING PERIPLASMIC PROTEIN UGPB"/>
    <property type="match status" value="1"/>
</dbReference>
<keyword evidence="5" id="KW-0762">Sugar transport</keyword>
<sequence length="442" mass="48429">MYTKYISQGALIVKLHRWLAVVAVAATALIMAGCGNSSSTSTNSGASSSGRTKITFWYRMNGVYEKALKSYINDFNKRQKQYEVVGTSQGSYDDLQKKLLASAKSRTLPTMSQVTDITVPEYIKNGFILPLDDVALKGSDKLSSSELNDIYPGIRQNLKYKGQYYTMPFATGTRIMFYNKDILDKYHLSVPKNWEDFAAISNKLKGTGITTVGFNKSYDFEFETLAYDAGNRLVTPKLQVNLTTPASLAAGNAIVSMLHNKTATSAGTDVYFNVPFIQGKMFAGFGSSATIQQLKNTAPKGMHWGTALMPAFQGKESNVLGNNGLSIFKGASTKQQQGAWQFMKYLMSSKVQSDWGQKTGYVPVVKSAVASASYQSFLKKNPEYQAAVDAYKDGFSSTPFVGYNEYRNDLYAAVDATISKGQSAKTALTTLQKQTEAIVKGN</sequence>
<dbReference type="GO" id="GO:0030313">
    <property type="term" value="C:cell envelope"/>
    <property type="evidence" value="ECO:0007669"/>
    <property type="project" value="UniProtKB-SubCell"/>
</dbReference>
<comment type="caution">
    <text evidence="5">The sequence shown here is derived from an EMBL/GenBank/DDBJ whole genome shotgun (WGS) entry which is preliminary data.</text>
</comment>
<dbReference type="AlphaFoldDB" id="A0A0R1MZL8"/>
<comment type="subcellular location">
    <subcellularLocation>
        <location evidence="1">Cell envelope</location>
    </subcellularLocation>
</comment>
<evidence type="ECO:0000313" key="6">
    <source>
        <dbReference type="Proteomes" id="UP000051330"/>
    </source>
</evidence>
<evidence type="ECO:0000256" key="4">
    <source>
        <dbReference type="ARBA" id="ARBA00022729"/>
    </source>
</evidence>
<name>A0A0R1MZL8_9LACO</name>
<dbReference type="PANTHER" id="PTHR43649">
    <property type="entry name" value="ARABINOSE-BINDING PROTEIN-RELATED"/>
    <property type="match status" value="1"/>
</dbReference>
<keyword evidence="6" id="KW-1185">Reference proteome</keyword>
<evidence type="ECO:0000256" key="2">
    <source>
        <dbReference type="ARBA" id="ARBA00008520"/>
    </source>
</evidence>
<dbReference type="CDD" id="cd14748">
    <property type="entry name" value="PBP2_UgpB"/>
    <property type="match status" value="1"/>
</dbReference>
<dbReference type="InterPro" id="IPR050490">
    <property type="entry name" value="Bact_solute-bd_prot1"/>
</dbReference>
<keyword evidence="4" id="KW-0732">Signal</keyword>
<gene>
    <name evidence="5" type="ORF">FD09_GL001089</name>
</gene>
<dbReference type="SUPFAM" id="SSF53850">
    <property type="entry name" value="Periplasmic binding protein-like II"/>
    <property type="match status" value="1"/>
</dbReference>
<evidence type="ECO:0000313" key="5">
    <source>
        <dbReference type="EMBL" id="KRL09643.1"/>
    </source>
</evidence>
<dbReference type="STRING" id="1423792.FD09_GL001089"/>
<dbReference type="Proteomes" id="UP000051330">
    <property type="component" value="Unassembled WGS sequence"/>
</dbReference>
<organism evidence="5 6">
    <name type="scientific">Schleiferilactobacillus perolens DSM 12744</name>
    <dbReference type="NCBI Taxonomy" id="1423792"/>
    <lineage>
        <taxon>Bacteria</taxon>
        <taxon>Bacillati</taxon>
        <taxon>Bacillota</taxon>
        <taxon>Bacilli</taxon>
        <taxon>Lactobacillales</taxon>
        <taxon>Lactobacillaceae</taxon>
        <taxon>Schleiferilactobacillus</taxon>
    </lineage>
</organism>
<dbReference type="PATRIC" id="fig|1423792.3.peg.1109"/>
<evidence type="ECO:0000256" key="1">
    <source>
        <dbReference type="ARBA" id="ARBA00004196"/>
    </source>
</evidence>
<proteinExistence type="inferred from homology"/>
<comment type="similarity">
    <text evidence="2">Belongs to the bacterial solute-binding protein 1 family.</text>
</comment>
<protein>
    <submittedName>
        <fullName evidence="5">ABC-type sugar transport system, periplasmic component</fullName>
    </submittedName>
</protein>
<dbReference type="InterPro" id="IPR006059">
    <property type="entry name" value="SBP"/>
</dbReference>
<dbReference type="PROSITE" id="PS51257">
    <property type="entry name" value="PROKAR_LIPOPROTEIN"/>
    <property type="match status" value="1"/>
</dbReference>
<reference evidence="5 6" key="1">
    <citation type="journal article" date="2015" name="Genome Announc.">
        <title>Expanding the biotechnology potential of lactobacilli through comparative genomics of 213 strains and associated genera.</title>
        <authorList>
            <person name="Sun Z."/>
            <person name="Harris H.M."/>
            <person name="McCann A."/>
            <person name="Guo C."/>
            <person name="Argimon S."/>
            <person name="Zhang W."/>
            <person name="Yang X."/>
            <person name="Jeffery I.B."/>
            <person name="Cooney J.C."/>
            <person name="Kagawa T.F."/>
            <person name="Liu W."/>
            <person name="Song Y."/>
            <person name="Salvetti E."/>
            <person name="Wrobel A."/>
            <person name="Rasinkangas P."/>
            <person name="Parkhill J."/>
            <person name="Rea M.C."/>
            <person name="O'Sullivan O."/>
            <person name="Ritari J."/>
            <person name="Douillard F.P."/>
            <person name="Paul Ross R."/>
            <person name="Yang R."/>
            <person name="Briner A.E."/>
            <person name="Felis G.E."/>
            <person name="de Vos W.M."/>
            <person name="Barrangou R."/>
            <person name="Klaenhammer T.R."/>
            <person name="Caufield P.W."/>
            <person name="Cui Y."/>
            <person name="Zhang H."/>
            <person name="O'Toole P.W."/>
        </authorList>
    </citation>
    <scope>NUCLEOTIDE SEQUENCE [LARGE SCALE GENOMIC DNA]</scope>
    <source>
        <strain evidence="5 6">DSM 12744</strain>
    </source>
</reference>
<dbReference type="EMBL" id="AZEC01000017">
    <property type="protein sequence ID" value="KRL09643.1"/>
    <property type="molecule type" value="Genomic_DNA"/>
</dbReference>